<keyword evidence="5" id="KW-0269">Exonuclease</keyword>
<dbReference type="EMBL" id="FOHB01000001">
    <property type="protein sequence ID" value="SER80629.1"/>
    <property type="molecule type" value="Genomic_DNA"/>
</dbReference>
<keyword evidence="2" id="KW-0963">Cytoplasm</keyword>
<dbReference type="Proteomes" id="UP000199019">
    <property type="component" value="Unassembled WGS sequence"/>
</dbReference>
<dbReference type="NCBIfam" id="NF002139">
    <property type="entry name" value="PRK00977.1-3"/>
    <property type="match status" value="1"/>
</dbReference>
<evidence type="ECO:0000313" key="7">
    <source>
        <dbReference type="EMBL" id="SER80629.1"/>
    </source>
</evidence>
<dbReference type="GO" id="GO:0005829">
    <property type="term" value="C:cytosol"/>
    <property type="evidence" value="ECO:0007669"/>
    <property type="project" value="TreeGrafter"/>
</dbReference>
<evidence type="ECO:0000256" key="6">
    <source>
        <dbReference type="NCBIfam" id="TIGR01280"/>
    </source>
</evidence>
<comment type="similarity">
    <text evidence="1">Belongs to the XseB family.</text>
</comment>
<organism evidence="7 8">
    <name type="scientific">Pedococcus cremeus</name>
    <dbReference type="NCBI Taxonomy" id="587636"/>
    <lineage>
        <taxon>Bacteria</taxon>
        <taxon>Bacillati</taxon>
        <taxon>Actinomycetota</taxon>
        <taxon>Actinomycetes</taxon>
        <taxon>Micrococcales</taxon>
        <taxon>Intrasporangiaceae</taxon>
        <taxon>Pedococcus</taxon>
    </lineage>
</organism>
<reference evidence="8" key="1">
    <citation type="submission" date="2016-10" db="EMBL/GenBank/DDBJ databases">
        <authorList>
            <person name="Varghese N."/>
            <person name="Submissions S."/>
        </authorList>
    </citation>
    <scope>NUCLEOTIDE SEQUENCE [LARGE SCALE GENOMIC DNA]</scope>
    <source>
        <strain evidence="8">CGMCC 1.6963</strain>
    </source>
</reference>
<dbReference type="RefSeq" id="WP_091756569.1">
    <property type="nucleotide sequence ID" value="NZ_FOHB01000001.1"/>
</dbReference>
<dbReference type="GO" id="GO:0008855">
    <property type="term" value="F:exodeoxyribonuclease VII activity"/>
    <property type="evidence" value="ECO:0007669"/>
    <property type="project" value="UniProtKB-UniRule"/>
</dbReference>
<gene>
    <name evidence="7" type="ORF">SAMN05216199_1281</name>
</gene>
<dbReference type="Pfam" id="PF02609">
    <property type="entry name" value="Exonuc_VII_S"/>
    <property type="match status" value="1"/>
</dbReference>
<dbReference type="AlphaFoldDB" id="A0A1H9S8X4"/>
<evidence type="ECO:0000256" key="3">
    <source>
        <dbReference type="ARBA" id="ARBA00022722"/>
    </source>
</evidence>
<keyword evidence="4" id="KW-0378">Hydrolase</keyword>
<dbReference type="OrthoDB" id="5244334at2"/>
<evidence type="ECO:0000313" key="8">
    <source>
        <dbReference type="Proteomes" id="UP000199019"/>
    </source>
</evidence>
<dbReference type="PANTHER" id="PTHR34137:SF1">
    <property type="entry name" value="EXODEOXYRIBONUCLEASE 7 SMALL SUBUNIT"/>
    <property type="match status" value="1"/>
</dbReference>
<accession>A0A1H9S8X4</accession>
<sequence length="78" mass="8443">MAKDTQAPPTPAEEFPDIAELPYEAARDELVSIVAQLEGGQAGLEESMRLWRRGEALAAHCSTWLDEAEASLAGTDEE</sequence>
<keyword evidence="3" id="KW-0540">Nuclease</keyword>
<dbReference type="InterPro" id="IPR003761">
    <property type="entry name" value="Exonuc_VII_S"/>
</dbReference>
<protein>
    <recommendedName>
        <fullName evidence="6">Exodeoxyribonuclease VII small subunit</fullName>
        <ecNumber evidence="6">3.1.11.6</ecNumber>
    </recommendedName>
</protein>
<dbReference type="STRING" id="587636.SAMN05216199_1281"/>
<keyword evidence="8" id="KW-1185">Reference proteome</keyword>
<evidence type="ECO:0000256" key="1">
    <source>
        <dbReference type="ARBA" id="ARBA00009998"/>
    </source>
</evidence>
<evidence type="ECO:0000256" key="2">
    <source>
        <dbReference type="ARBA" id="ARBA00022490"/>
    </source>
</evidence>
<dbReference type="PANTHER" id="PTHR34137">
    <property type="entry name" value="EXODEOXYRIBONUCLEASE 7 SMALL SUBUNIT"/>
    <property type="match status" value="1"/>
</dbReference>
<name>A0A1H9S8X4_9MICO</name>
<evidence type="ECO:0000256" key="5">
    <source>
        <dbReference type="ARBA" id="ARBA00022839"/>
    </source>
</evidence>
<dbReference type="SUPFAM" id="SSF116842">
    <property type="entry name" value="XseB-like"/>
    <property type="match status" value="1"/>
</dbReference>
<dbReference type="InterPro" id="IPR037004">
    <property type="entry name" value="Exonuc_VII_ssu_sf"/>
</dbReference>
<evidence type="ECO:0000256" key="4">
    <source>
        <dbReference type="ARBA" id="ARBA00022801"/>
    </source>
</evidence>
<dbReference type="Gene3D" id="1.10.287.1040">
    <property type="entry name" value="Exonuclease VII, small subunit"/>
    <property type="match status" value="1"/>
</dbReference>
<dbReference type="EC" id="3.1.11.6" evidence="6"/>
<dbReference type="NCBIfam" id="TIGR01280">
    <property type="entry name" value="xseB"/>
    <property type="match status" value="1"/>
</dbReference>
<proteinExistence type="inferred from homology"/>
<dbReference type="GO" id="GO:0009318">
    <property type="term" value="C:exodeoxyribonuclease VII complex"/>
    <property type="evidence" value="ECO:0007669"/>
    <property type="project" value="UniProtKB-UniRule"/>
</dbReference>
<dbReference type="GO" id="GO:0006308">
    <property type="term" value="P:DNA catabolic process"/>
    <property type="evidence" value="ECO:0007669"/>
    <property type="project" value="UniProtKB-UniRule"/>
</dbReference>